<keyword evidence="2" id="KW-1185">Reference proteome</keyword>
<name>A0AAE0L705_9CHLO</name>
<organism evidence="1 2">
    <name type="scientific">Cymbomonas tetramitiformis</name>
    <dbReference type="NCBI Taxonomy" id="36881"/>
    <lineage>
        <taxon>Eukaryota</taxon>
        <taxon>Viridiplantae</taxon>
        <taxon>Chlorophyta</taxon>
        <taxon>Pyramimonadophyceae</taxon>
        <taxon>Pyramimonadales</taxon>
        <taxon>Pyramimonadaceae</taxon>
        <taxon>Cymbomonas</taxon>
    </lineage>
</organism>
<proteinExistence type="predicted"/>
<accession>A0AAE0L705</accession>
<protein>
    <submittedName>
        <fullName evidence="1">Uncharacterized protein</fullName>
    </submittedName>
</protein>
<dbReference type="EMBL" id="LGRX02007750">
    <property type="protein sequence ID" value="KAK3274411.1"/>
    <property type="molecule type" value="Genomic_DNA"/>
</dbReference>
<evidence type="ECO:0000313" key="2">
    <source>
        <dbReference type="Proteomes" id="UP001190700"/>
    </source>
</evidence>
<dbReference type="AlphaFoldDB" id="A0AAE0L705"/>
<gene>
    <name evidence="1" type="ORF">CYMTET_17403</name>
</gene>
<comment type="caution">
    <text evidence="1">The sequence shown here is derived from an EMBL/GenBank/DDBJ whole genome shotgun (WGS) entry which is preliminary data.</text>
</comment>
<dbReference type="Proteomes" id="UP001190700">
    <property type="component" value="Unassembled WGS sequence"/>
</dbReference>
<reference evidence="1 2" key="1">
    <citation type="journal article" date="2015" name="Genome Biol. Evol.">
        <title>Comparative Genomics of a Bacterivorous Green Alga Reveals Evolutionary Causalities and Consequences of Phago-Mixotrophic Mode of Nutrition.</title>
        <authorList>
            <person name="Burns J.A."/>
            <person name="Paasch A."/>
            <person name="Narechania A."/>
            <person name="Kim E."/>
        </authorList>
    </citation>
    <scope>NUCLEOTIDE SEQUENCE [LARGE SCALE GENOMIC DNA]</scope>
    <source>
        <strain evidence="1 2">PLY_AMNH</strain>
    </source>
</reference>
<sequence length="125" mass="14283">MIDVNIQSNVSFKRREHAFDFNRKFARTVPTLDPTNKTFGSFLGSSTFAAFAFYSPEVLKEGYPEFFNSEAWKSAERFYLDYGLSAAFLGAAGRFVRHLLMCWATAKAPNFSVKKFFFKSSKQAQ</sequence>
<evidence type="ECO:0000313" key="1">
    <source>
        <dbReference type="EMBL" id="KAK3274411.1"/>
    </source>
</evidence>